<evidence type="ECO:0000313" key="1">
    <source>
        <dbReference type="EMBL" id="GAG14618.1"/>
    </source>
</evidence>
<dbReference type="AlphaFoldDB" id="X0VQ70"/>
<comment type="caution">
    <text evidence="1">The sequence shown here is derived from an EMBL/GenBank/DDBJ whole genome shotgun (WGS) entry which is preliminary data.</text>
</comment>
<sequence length="60" mass="6785">MFGNPLELQDQNQVVGHPEFEALPQKLLHQQKRPNPPEGKLILIEITSPDLFAPELNDQA</sequence>
<name>X0VQ70_9ZZZZ</name>
<proteinExistence type="predicted"/>
<dbReference type="EMBL" id="BARS01036313">
    <property type="protein sequence ID" value="GAG14618.1"/>
    <property type="molecule type" value="Genomic_DNA"/>
</dbReference>
<organism evidence="1">
    <name type="scientific">marine sediment metagenome</name>
    <dbReference type="NCBI Taxonomy" id="412755"/>
    <lineage>
        <taxon>unclassified sequences</taxon>
        <taxon>metagenomes</taxon>
        <taxon>ecological metagenomes</taxon>
    </lineage>
</organism>
<gene>
    <name evidence="1" type="ORF">S01H1_55837</name>
</gene>
<protein>
    <submittedName>
        <fullName evidence="1">Uncharacterized protein</fullName>
    </submittedName>
</protein>
<accession>X0VQ70</accession>
<reference evidence="1" key="1">
    <citation type="journal article" date="2014" name="Front. Microbiol.">
        <title>High frequency of phylogenetically diverse reductive dehalogenase-homologous genes in deep subseafloor sedimentary metagenomes.</title>
        <authorList>
            <person name="Kawai M."/>
            <person name="Futagami T."/>
            <person name="Toyoda A."/>
            <person name="Takaki Y."/>
            <person name="Nishi S."/>
            <person name="Hori S."/>
            <person name="Arai W."/>
            <person name="Tsubouchi T."/>
            <person name="Morono Y."/>
            <person name="Uchiyama I."/>
            <person name="Ito T."/>
            <person name="Fujiyama A."/>
            <person name="Inagaki F."/>
            <person name="Takami H."/>
        </authorList>
    </citation>
    <scope>NUCLEOTIDE SEQUENCE</scope>
    <source>
        <strain evidence="1">Expedition CK06-06</strain>
    </source>
</reference>